<evidence type="ECO:0000313" key="2">
    <source>
        <dbReference type="EMBL" id="SDS31103.1"/>
    </source>
</evidence>
<proteinExistence type="predicted"/>
<feature type="compositionally biased region" description="Basic and acidic residues" evidence="1">
    <location>
        <begin position="109"/>
        <end position="118"/>
    </location>
</feature>
<keyword evidence="3" id="KW-1185">Reference proteome</keyword>
<dbReference type="STRING" id="412690.SAMN04489834_1246"/>
<feature type="compositionally biased region" description="Low complexity" evidence="1">
    <location>
        <begin position="7"/>
        <end position="27"/>
    </location>
</feature>
<dbReference type="InterPro" id="IPR019099">
    <property type="entry name" value="Uncharacterised_PGPGW_TM"/>
</dbReference>
<dbReference type="Proteomes" id="UP000181956">
    <property type="component" value="Chromosome I"/>
</dbReference>
<evidence type="ECO:0000256" key="1">
    <source>
        <dbReference type="SAM" id="MobiDB-lite"/>
    </source>
</evidence>
<feature type="compositionally biased region" description="Pro residues" evidence="1">
    <location>
        <begin position="120"/>
        <end position="130"/>
    </location>
</feature>
<dbReference type="Pfam" id="PF09656">
    <property type="entry name" value="PGPGW"/>
    <property type="match status" value="1"/>
</dbReference>
<evidence type="ECO:0000313" key="3">
    <source>
        <dbReference type="Proteomes" id="UP000181956"/>
    </source>
</evidence>
<reference evidence="3" key="1">
    <citation type="submission" date="2016-10" db="EMBL/GenBank/DDBJ databases">
        <authorList>
            <person name="Varghese N."/>
            <person name="Submissions S."/>
        </authorList>
    </citation>
    <scope>NUCLEOTIDE SEQUENCE [LARGE SCALE GENOMIC DNA]</scope>
    <source>
        <strain evidence="3">DSM 21772</strain>
    </source>
</reference>
<name>A0A1H1R5U6_9MICO</name>
<accession>A0A1H1R5U6</accession>
<dbReference type="AlphaFoldDB" id="A0A1H1R5U6"/>
<sequence length="130" mass="13019">MSEQSNARRAGAAVGRAASSAARGTRSAIRKNPTADKVYRAGVGVVGGSTLALGVVLMPLPGPGTLIVLGGLGILATEFDGARRVSGTANAAAQRVARKASEAARVARARRDAARAEKPTPAPPAAPTPR</sequence>
<gene>
    <name evidence="2" type="ORF">SAMN04489834_1246</name>
</gene>
<feature type="region of interest" description="Disordered" evidence="1">
    <location>
        <begin position="96"/>
        <end position="130"/>
    </location>
</feature>
<protein>
    <submittedName>
        <fullName evidence="2">TIGR02611 family protein</fullName>
    </submittedName>
</protein>
<dbReference type="RefSeq" id="WP_083363270.1">
    <property type="nucleotide sequence ID" value="NZ_LT629742.1"/>
</dbReference>
<feature type="region of interest" description="Disordered" evidence="1">
    <location>
        <begin position="1"/>
        <end position="34"/>
    </location>
</feature>
<dbReference type="EMBL" id="LT629742">
    <property type="protein sequence ID" value="SDS31103.1"/>
    <property type="molecule type" value="Genomic_DNA"/>
</dbReference>
<organism evidence="2 3">
    <name type="scientific">Microterricola viridarii</name>
    <dbReference type="NCBI Taxonomy" id="412690"/>
    <lineage>
        <taxon>Bacteria</taxon>
        <taxon>Bacillati</taxon>
        <taxon>Actinomycetota</taxon>
        <taxon>Actinomycetes</taxon>
        <taxon>Micrococcales</taxon>
        <taxon>Microbacteriaceae</taxon>
        <taxon>Microterricola</taxon>
    </lineage>
</organism>